<gene>
    <name evidence="1" type="ORF">UO65_6124</name>
</gene>
<comment type="caution">
    <text evidence="1">The sequence shown here is derived from an EMBL/GenBank/DDBJ whole genome shotgun (WGS) entry which is preliminary data.</text>
</comment>
<dbReference type="SUPFAM" id="SSF56601">
    <property type="entry name" value="beta-lactamase/transpeptidase-like"/>
    <property type="match status" value="1"/>
</dbReference>
<name>W7IDJ1_9PSEU</name>
<organism evidence="1 2">
    <name type="scientific">Actinokineospora spheciospongiae</name>
    <dbReference type="NCBI Taxonomy" id="909613"/>
    <lineage>
        <taxon>Bacteria</taxon>
        <taxon>Bacillati</taxon>
        <taxon>Actinomycetota</taxon>
        <taxon>Actinomycetes</taxon>
        <taxon>Pseudonocardiales</taxon>
        <taxon>Pseudonocardiaceae</taxon>
        <taxon>Actinokineospora</taxon>
    </lineage>
</organism>
<proteinExistence type="predicted"/>
<keyword evidence="1" id="KW-0449">Lipoprotein</keyword>
<keyword evidence="2" id="KW-1185">Reference proteome</keyword>
<protein>
    <submittedName>
        <fullName evidence="1">Putative lipoprotein</fullName>
    </submittedName>
</protein>
<reference evidence="1 2" key="1">
    <citation type="journal article" date="2014" name="Genome Announc.">
        <title>Draft Genome Sequence of the Antitrypanosomally Active Sponge-Associated Bacterium Actinokineospora sp. Strain EG49.</title>
        <authorList>
            <person name="Harjes J."/>
            <person name="Ryu T."/>
            <person name="Abdelmohsen U.R."/>
            <person name="Moitinho-Silva L."/>
            <person name="Horn H."/>
            <person name="Ravasi T."/>
            <person name="Hentschel U."/>
        </authorList>
    </citation>
    <scope>NUCLEOTIDE SEQUENCE [LARGE SCALE GENOMIC DNA]</scope>
    <source>
        <strain evidence="1 2">EG49</strain>
    </source>
</reference>
<dbReference type="InterPro" id="IPR012338">
    <property type="entry name" value="Beta-lactam/transpept-like"/>
</dbReference>
<dbReference type="STRING" id="909613.UO65_6124"/>
<evidence type="ECO:0000313" key="2">
    <source>
        <dbReference type="Proteomes" id="UP000019277"/>
    </source>
</evidence>
<evidence type="ECO:0000313" key="1">
    <source>
        <dbReference type="EMBL" id="EWC58578.1"/>
    </source>
</evidence>
<accession>W7IDJ1</accession>
<sequence>MRGAVAGASVGLVVWDAETGQTVLSTGADRAFHSASLVKLLVAVRAAGHPEYATRVERMLRDSDDDAASALWGLLGGDALPTTAAAEIGTAGVTDPDIAGRWGNTLLTPDAVLATYRYLMAELPELLAPLAAAPQLAADGFDQHFGIPAAFDDWAVKQGWGNGSGFTAVHSTGVVADRYVVVLMAEFPAGTGFSAGAAAVTAGAQALAALLNA</sequence>
<dbReference type="eggNOG" id="COG1686">
    <property type="taxonomic scope" value="Bacteria"/>
</dbReference>
<dbReference type="Gene3D" id="3.40.710.10">
    <property type="entry name" value="DD-peptidase/beta-lactamase superfamily"/>
    <property type="match status" value="1"/>
</dbReference>
<dbReference type="AlphaFoldDB" id="W7IDJ1"/>
<dbReference type="Proteomes" id="UP000019277">
    <property type="component" value="Unassembled WGS sequence"/>
</dbReference>
<dbReference type="EMBL" id="AYXG01000237">
    <property type="protein sequence ID" value="EWC58578.1"/>
    <property type="molecule type" value="Genomic_DNA"/>
</dbReference>